<keyword evidence="3" id="KW-1185">Reference proteome</keyword>
<dbReference type="Proteomes" id="UP000011087">
    <property type="component" value="Unassembled WGS sequence"/>
</dbReference>
<reference evidence="2" key="3">
    <citation type="submission" date="2016-03" db="UniProtKB">
        <authorList>
            <consortium name="EnsemblProtists"/>
        </authorList>
    </citation>
    <scope>IDENTIFICATION</scope>
</reference>
<dbReference type="RefSeq" id="XP_005819535.1">
    <property type="nucleotide sequence ID" value="XM_005819478.1"/>
</dbReference>
<dbReference type="KEGG" id="gtt:GUITHDRAFT_121264"/>
<dbReference type="PaxDb" id="55529-EKX32555"/>
<name>L1I9L8_GUITC</name>
<dbReference type="InterPro" id="IPR011990">
    <property type="entry name" value="TPR-like_helical_dom_sf"/>
</dbReference>
<dbReference type="EMBL" id="JH993183">
    <property type="protein sequence ID" value="EKX32555.1"/>
    <property type="molecule type" value="Genomic_DNA"/>
</dbReference>
<dbReference type="EnsemblProtists" id="EKX32555">
    <property type="protein sequence ID" value="EKX32555"/>
    <property type="gene ID" value="GUITHDRAFT_121264"/>
</dbReference>
<reference evidence="3" key="2">
    <citation type="submission" date="2012-11" db="EMBL/GenBank/DDBJ databases">
        <authorList>
            <person name="Kuo A."/>
            <person name="Curtis B.A."/>
            <person name="Tanifuji G."/>
            <person name="Burki F."/>
            <person name="Gruber A."/>
            <person name="Irimia M."/>
            <person name="Maruyama S."/>
            <person name="Arias M.C."/>
            <person name="Ball S.G."/>
            <person name="Gile G.H."/>
            <person name="Hirakawa Y."/>
            <person name="Hopkins J.F."/>
            <person name="Rensing S.A."/>
            <person name="Schmutz J."/>
            <person name="Symeonidi A."/>
            <person name="Elias M."/>
            <person name="Eveleigh R.J."/>
            <person name="Herman E.K."/>
            <person name="Klute M.J."/>
            <person name="Nakayama T."/>
            <person name="Obornik M."/>
            <person name="Reyes-Prieto A."/>
            <person name="Armbrust E.V."/>
            <person name="Aves S.J."/>
            <person name="Beiko R.G."/>
            <person name="Coutinho P."/>
            <person name="Dacks J.B."/>
            <person name="Durnford D.G."/>
            <person name="Fast N.M."/>
            <person name="Green B.R."/>
            <person name="Grisdale C."/>
            <person name="Hempe F."/>
            <person name="Henrissat B."/>
            <person name="Hoppner M.P."/>
            <person name="Ishida K.-I."/>
            <person name="Kim E."/>
            <person name="Koreny L."/>
            <person name="Kroth P.G."/>
            <person name="Liu Y."/>
            <person name="Malik S.-B."/>
            <person name="Maier U.G."/>
            <person name="McRose D."/>
            <person name="Mock T."/>
            <person name="Neilson J.A."/>
            <person name="Onodera N.T."/>
            <person name="Poole A.M."/>
            <person name="Pritham E.J."/>
            <person name="Richards T.A."/>
            <person name="Rocap G."/>
            <person name="Roy S.W."/>
            <person name="Sarai C."/>
            <person name="Schaack S."/>
            <person name="Shirato S."/>
            <person name="Slamovits C.H."/>
            <person name="Spencer D.F."/>
            <person name="Suzuki S."/>
            <person name="Worden A.Z."/>
            <person name="Zauner S."/>
            <person name="Barry K."/>
            <person name="Bell C."/>
            <person name="Bharti A.K."/>
            <person name="Crow J.A."/>
            <person name="Grimwood J."/>
            <person name="Kramer R."/>
            <person name="Lindquist E."/>
            <person name="Lucas S."/>
            <person name="Salamov A."/>
            <person name="McFadden G.I."/>
            <person name="Lane C.E."/>
            <person name="Keeling P.J."/>
            <person name="Gray M.W."/>
            <person name="Grigoriev I.V."/>
            <person name="Archibald J.M."/>
        </authorList>
    </citation>
    <scope>NUCLEOTIDE SEQUENCE</scope>
    <source>
        <strain evidence="3">CCMP2712</strain>
    </source>
</reference>
<dbReference type="HOGENOM" id="CLU_501045_0_0_1"/>
<protein>
    <submittedName>
        <fullName evidence="1 2">Uncharacterized protein</fullName>
    </submittedName>
</protein>
<organism evidence="1">
    <name type="scientific">Guillardia theta (strain CCMP2712)</name>
    <name type="common">Cryptophyte</name>
    <dbReference type="NCBI Taxonomy" id="905079"/>
    <lineage>
        <taxon>Eukaryota</taxon>
        <taxon>Cryptophyceae</taxon>
        <taxon>Pyrenomonadales</taxon>
        <taxon>Geminigeraceae</taxon>
        <taxon>Guillardia</taxon>
    </lineage>
</organism>
<accession>L1I9L8</accession>
<evidence type="ECO:0000313" key="2">
    <source>
        <dbReference type="EnsemblProtists" id="EKX32555"/>
    </source>
</evidence>
<reference evidence="1 3" key="1">
    <citation type="journal article" date="2012" name="Nature">
        <title>Algal genomes reveal evolutionary mosaicism and the fate of nucleomorphs.</title>
        <authorList>
            <consortium name="DOE Joint Genome Institute"/>
            <person name="Curtis B.A."/>
            <person name="Tanifuji G."/>
            <person name="Burki F."/>
            <person name="Gruber A."/>
            <person name="Irimia M."/>
            <person name="Maruyama S."/>
            <person name="Arias M.C."/>
            <person name="Ball S.G."/>
            <person name="Gile G.H."/>
            <person name="Hirakawa Y."/>
            <person name="Hopkins J.F."/>
            <person name="Kuo A."/>
            <person name="Rensing S.A."/>
            <person name="Schmutz J."/>
            <person name="Symeonidi A."/>
            <person name="Elias M."/>
            <person name="Eveleigh R.J."/>
            <person name="Herman E.K."/>
            <person name="Klute M.J."/>
            <person name="Nakayama T."/>
            <person name="Obornik M."/>
            <person name="Reyes-Prieto A."/>
            <person name="Armbrust E.V."/>
            <person name="Aves S.J."/>
            <person name="Beiko R.G."/>
            <person name="Coutinho P."/>
            <person name="Dacks J.B."/>
            <person name="Durnford D.G."/>
            <person name="Fast N.M."/>
            <person name="Green B.R."/>
            <person name="Grisdale C.J."/>
            <person name="Hempel F."/>
            <person name="Henrissat B."/>
            <person name="Hoppner M.P."/>
            <person name="Ishida K."/>
            <person name="Kim E."/>
            <person name="Koreny L."/>
            <person name="Kroth P.G."/>
            <person name="Liu Y."/>
            <person name="Malik S.B."/>
            <person name="Maier U.G."/>
            <person name="McRose D."/>
            <person name="Mock T."/>
            <person name="Neilson J.A."/>
            <person name="Onodera N.T."/>
            <person name="Poole A.M."/>
            <person name="Pritham E.J."/>
            <person name="Richards T.A."/>
            <person name="Rocap G."/>
            <person name="Roy S.W."/>
            <person name="Sarai C."/>
            <person name="Schaack S."/>
            <person name="Shirato S."/>
            <person name="Slamovits C.H."/>
            <person name="Spencer D.F."/>
            <person name="Suzuki S."/>
            <person name="Worden A.Z."/>
            <person name="Zauner S."/>
            <person name="Barry K."/>
            <person name="Bell C."/>
            <person name="Bharti A.K."/>
            <person name="Crow J.A."/>
            <person name="Grimwood J."/>
            <person name="Kramer R."/>
            <person name="Lindquist E."/>
            <person name="Lucas S."/>
            <person name="Salamov A."/>
            <person name="McFadden G.I."/>
            <person name="Lane C.E."/>
            <person name="Keeling P.J."/>
            <person name="Gray M.W."/>
            <person name="Grigoriev I.V."/>
            <person name="Archibald J.M."/>
        </authorList>
    </citation>
    <scope>NUCLEOTIDE SEQUENCE</scope>
    <source>
        <strain evidence="1 3">CCMP2712</strain>
    </source>
</reference>
<dbReference type="GeneID" id="17289283"/>
<gene>
    <name evidence="1" type="ORF">GUITHDRAFT_121264</name>
</gene>
<evidence type="ECO:0000313" key="3">
    <source>
        <dbReference type="Proteomes" id="UP000011087"/>
    </source>
</evidence>
<dbReference type="Gene3D" id="1.25.40.10">
    <property type="entry name" value="Tetratricopeptide repeat domain"/>
    <property type="match status" value="1"/>
</dbReference>
<sequence length="544" mass="61995">MSTTNEIPKIDDMIYELGKTKDGQDDDSPSIVSDLIKLSEKYLVEMGELSHQGKHYEVIMLCEDAMQEYKKYQEELRADSVENNAAKLQILHSIAAMNFTASTSAEIIKDYRKAIDCLNVVMQAFPHVANLLPMFYLVRAANYGLIGEHKNSISDLENYEAMMDKQDRKIEDLTRILIMSQKIQMNLAMDKHVEALTILSKLRKVEFEDVKPEEPAQGVREGETEEDKKYVDPRLKKSVCQSTADFWSGVLHFKQVDISLLSLLFPRAKEQEGNYAGAIEYFESFDRHREAGTVNELFLVQDWYEKYLRQLFGACHATGNYQGSAKYLKILCDMFPDEIQYQQLYAETLMVCQKPGEARAIYENLEKKNNLADYNPTITASYANCLVGLHDFAKAYSVTKKAMDLNPGDSTLEFFFLELRMQCLIHCSTAKDTSTMPFKPDQLYQELKTLVPTMRGGLKDGTDEAQLLSWKNEDEPKQFEFLNRATLTCPTNFHAWMNTGLLQQANGDDKGVMDTLNKIKAILGEKAAQAAKQHFDSVRNEGKA</sequence>
<dbReference type="AlphaFoldDB" id="L1I9L8"/>
<dbReference type="SUPFAM" id="SSF48452">
    <property type="entry name" value="TPR-like"/>
    <property type="match status" value="1"/>
</dbReference>
<proteinExistence type="predicted"/>
<evidence type="ECO:0000313" key="1">
    <source>
        <dbReference type="EMBL" id="EKX32555.1"/>
    </source>
</evidence>